<dbReference type="InterPro" id="IPR013785">
    <property type="entry name" value="Aldolase_TIM"/>
</dbReference>
<reference evidence="4 5" key="1">
    <citation type="submission" date="2024-09" db="EMBL/GenBank/DDBJ databases">
        <authorList>
            <person name="Sun Q."/>
            <person name="Mori K."/>
        </authorList>
    </citation>
    <scope>NUCLEOTIDE SEQUENCE [LARGE SCALE GENOMIC DNA]</scope>
    <source>
        <strain evidence="4 5">CCM 4839</strain>
    </source>
</reference>
<comment type="caution">
    <text evidence="4">The sequence shown here is derived from an EMBL/GenBank/DDBJ whole genome shotgun (WGS) entry which is preliminary data.</text>
</comment>
<dbReference type="Gene3D" id="3.20.20.70">
    <property type="entry name" value="Aldolase class I"/>
    <property type="match status" value="1"/>
</dbReference>
<dbReference type="InterPro" id="IPR017853">
    <property type="entry name" value="GH"/>
</dbReference>
<evidence type="ECO:0000256" key="1">
    <source>
        <dbReference type="ARBA" id="ARBA00022801"/>
    </source>
</evidence>
<name>A0ABV6JE82_9BACL</name>
<dbReference type="Pfam" id="PF16874">
    <property type="entry name" value="Glyco_hydro_36C"/>
    <property type="match status" value="1"/>
</dbReference>
<dbReference type="Gene3D" id="2.70.98.60">
    <property type="entry name" value="alpha-galactosidase from lactobacil brevis"/>
    <property type="match status" value="1"/>
</dbReference>
<evidence type="ECO:0000256" key="2">
    <source>
        <dbReference type="ARBA" id="ARBA00023295"/>
    </source>
</evidence>
<evidence type="ECO:0000313" key="4">
    <source>
        <dbReference type="EMBL" id="MFC0394204.1"/>
    </source>
</evidence>
<keyword evidence="5" id="KW-1185">Reference proteome</keyword>
<dbReference type="EMBL" id="JBHLVF010000040">
    <property type="protein sequence ID" value="MFC0394204.1"/>
    <property type="molecule type" value="Genomic_DNA"/>
</dbReference>
<dbReference type="GO" id="GO:0004557">
    <property type="term" value="F:alpha-galactosidase activity"/>
    <property type="evidence" value="ECO:0007669"/>
    <property type="project" value="UniProtKB-EC"/>
</dbReference>
<dbReference type="Gene3D" id="2.60.40.1180">
    <property type="entry name" value="Golgi alpha-mannosidase II"/>
    <property type="match status" value="1"/>
</dbReference>
<dbReference type="EC" id="3.2.1.22" evidence="4"/>
<evidence type="ECO:0000313" key="5">
    <source>
        <dbReference type="Proteomes" id="UP001589818"/>
    </source>
</evidence>
<sequence length="666" mass="76568">MAKVKAAHQENVRAQQVYAKLLTELADFPISFKLAGKSYKGFNDEFAVSVNRKPLEGFKETATVTAAHASGLVVTVHTAFYPQYAAYEWTAWFKNTSSENIGPLADVNGADVLLEGYNPVLRYLLGDGSADGAEAPFKPHVITMTSHMALDFTCTSGRATEGNFPYYNLEHGDGGTLLIVGWPSQWRARFSYTYGNMHFTAGQEKVNAILYPGEQIRAPLMVFIVYDGRDDLRVSNLWRRWYIDCNMRKIDNKMFEPVVSGGTSWIYEEMIKATDENQIAAIKTYAENGIQLDYWWMDAGWYYKRDGETLDVWLPTGYWHVDKHRFPSEFADIADYGATVGTKMLLWFEPEVVRMELDELTEGAVKREWLVGSHREDFGKSGVPEWYLVDFGNAEFRKYFFERTTSIIDKGKIALYRQDYGIYPLPIWEKADSPDRIGMTENLYNQGYLEFWDALIERYPNMMIDSCASGGRRNDLESMRRSVPLHKTDADYSNFAVKHSMHQSLYNWLPYYGTPVTGPNYANPNDKYAIRSAFIPWIAFGFDVRKDNVDWNFVAGLVNEWKQFNHLFYEDYYPLLPWSRSEQDWAGWQFINSDTGEGVVQLFRREENEEAQKTIKLHGLDAKAKYELRDLDRGVTFASGKELMEKGYLAALPEPRSSAVVLIRQV</sequence>
<feature type="domain" description="Glycosyl hydrolase family 36 C-terminal" evidence="3">
    <location>
        <begin position="585"/>
        <end position="661"/>
    </location>
</feature>
<accession>A0ABV6JE82</accession>
<dbReference type="Pfam" id="PF02065">
    <property type="entry name" value="Melibiase"/>
    <property type="match status" value="1"/>
</dbReference>
<keyword evidence="1 4" id="KW-0378">Hydrolase</keyword>
<proteinExistence type="predicted"/>
<dbReference type="Proteomes" id="UP001589818">
    <property type="component" value="Unassembled WGS sequence"/>
</dbReference>
<dbReference type="SUPFAM" id="SSF51445">
    <property type="entry name" value="(Trans)glycosidases"/>
    <property type="match status" value="1"/>
</dbReference>
<dbReference type="RefSeq" id="WP_204822212.1">
    <property type="nucleotide sequence ID" value="NZ_JANHOF010000021.1"/>
</dbReference>
<keyword evidence="2 4" id="KW-0326">Glycosidase</keyword>
<gene>
    <name evidence="4" type="ORF">ACFFJ8_22915</name>
</gene>
<dbReference type="InterPro" id="IPR031705">
    <property type="entry name" value="Glyco_hydro_36_C"/>
</dbReference>
<organism evidence="4 5">
    <name type="scientific">Paenibacillus mendelii</name>
    <dbReference type="NCBI Taxonomy" id="206163"/>
    <lineage>
        <taxon>Bacteria</taxon>
        <taxon>Bacillati</taxon>
        <taxon>Bacillota</taxon>
        <taxon>Bacilli</taxon>
        <taxon>Bacillales</taxon>
        <taxon>Paenibacillaceae</taxon>
        <taxon>Paenibacillus</taxon>
    </lineage>
</organism>
<protein>
    <submittedName>
        <fullName evidence="4">Alpha-galactosidase</fullName>
        <ecNumber evidence="4">3.2.1.22</ecNumber>
    </submittedName>
</protein>
<evidence type="ECO:0000259" key="3">
    <source>
        <dbReference type="Pfam" id="PF16874"/>
    </source>
</evidence>
<dbReference type="InterPro" id="IPR038417">
    <property type="entry name" value="Alpga-gal_N_sf"/>
</dbReference>
<dbReference type="InterPro" id="IPR013780">
    <property type="entry name" value="Glyco_hydro_b"/>
</dbReference>